<dbReference type="PANTHER" id="PTHR34475:SF1">
    <property type="entry name" value="CYTOSKELETON PROTEIN RODZ"/>
    <property type="match status" value="1"/>
</dbReference>
<dbReference type="SMART" id="SM00530">
    <property type="entry name" value="HTH_XRE"/>
    <property type="match status" value="1"/>
</dbReference>
<dbReference type="EMBL" id="JACEOL010000066">
    <property type="protein sequence ID" value="MBA4603738.1"/>
    <property type="molecule type" value="Genomic_DNA"/>
</dbReference>
<organism evidence="4 5">
    <name type="scientific">Thermoactinomyces mirandus</name>
    <dbReference type="NCBI Taxonomy" id="2756294"/>
    <lineage>
        <taxon>Bacteria</taxon>
        <taxon>Bacillati</taxon>
        <taxon>Bacillota</taxon>
        <taxon>Bacilli</taxon>
        <taxon>Bacillales</taxon>
        <taxon>Thermoactinomycetaceae</taxon>
        <taxon>Thermoactinomyces</taxon>
    </lineage>
</organism>
<reference evidence="4 5" key="1">
    <citation type="submission" date="2020-07" db="EMBL/GenBank/DDBJ databases">
        <title>Thermoactinomyces phylogeny.</title>
        <authorList>
            <person name="Dunlap C."/>
        </authorList>
    </citation>
    <scope>NUCLEOTIDE SEQUENCE [LARGE SCALE GENOMIC DNA]</scope>
    <source>
        <strain evidence="4 5">AMNI-1</strain>
    </source>
</reference>
<dbReference type="Proteomes" id="UP000538292">
    <property type="component" value="Unassembled WGS sequence"/>
</dbReference>
<feature type="transmembrane region" description="Helical" evidence="2">
    <location>
        <begin position="255"/>
        <end position="274"/>
    </location>
</feature>
<name>A0A7W1XUW5_9BACL</name>
<dbReference type="InterPro" id="IPR001387">
    <property type="entry name" value="Cro/C1-type_HTH"/>
</dbReference>
<comment type="caution">
    <text evidence="4">The sequence shown here is derived from an EMBL/GenBank/DDBJ whole genome shotgun (WGS) entry which is preliminary data.</text>
</comment>
<dbReference type="Pfam" id="PF13413">
    <property type="entry name" value="HTH_25"/>
    <property type="match status" value="1"/>
</dbReference>
<dbReference type="CDD" id="cd00093">
    <property type="entry name" value="HTH_XRE"/>
    <property type="match status" value="1"/>
</dbReference>
<keyword evidence="2" id="KW-0472">Membrane</keyword>
<dbReference type="PANTHER" id="PTHR34475">
    <property type="match status" value="1"/>
</dbReference>
<evidence type="ECO:0000256" key="2">
    <source>
        <dbReference type="SAM" id="Phobius"/>
    </source>
</evidence>
<evidence type="ECO:0000313" key="5">
    <source>
        <dbReference type="Proteomes" id="UP000538292"/>
    </source>
</evidence>
<dbReference type="Gene3D" id="1.10.260.40">
    <property type="entry name" value="lambda repressor-like DNA-binding domains"/>
    <property type="match status" value="1"/>
</dbReference>
<dbReference type="AlphaFoldDB" id="A0A7W1XUW5"/>
<keyword evidence="5" id="KW-1185">Reference proteome</keyword>
<gene>
    <name evidence="4" type="ORF">H2C83_15830</name>
</gene>
<keyword evidence="2" id="KW-1133">Transmembrane helix</keyword>
<feature type="region of interest" description="Disordered" evidence="1">
    <location>
        <begin position="98"/>
        <end position="150"/>
    </location>
</feature>
<feature type="domain" description="HTH cro/C1-type" evidence="3">
    <location>
        <begin position="7"/>
        <end position="64"/>
    </location>
</feature>
<keyword evidence="2" id="KW-0812">Transmembrane</keyword>
<dbReference type="GO" id="GO:0003677">
    <property type="term" value="F:DNA binding"/>
    <property type="evidence" value="ECO:0007669"/>
    <property type="project" value="InterPro"/>
</dbReference>
<proteinExistence type="predicted"/>
<sequence length="414" mass="46357">MAGIGDYLKQVRQQRGYSLEEMNRLTNIHTKYLYLLENDRFDLLPSPFYAKAFLRTYAKSLGIDAKPLLDHLDKLLKNKMPSRKPVRNTVTSPQILPRYNKNFLPTSPRGKLPEGSVTGKASYPGDERQTTGQNHYRNQSAGTRHNRMNMPMTDTQRIPVMPNSGMNPNTNPNMNNMNPNTNPNIRQNLQPPYMAPKNVSPTTGPQHEVPQSTMSFPPLEATQQHLLTPRSVAMAAKELQNKGKKVTLRKKRYKIIAIAVGALLLLGGGFYYFFMDHDKASQSTNNNTATTDIYSGASFENVNAESKKTPALVEGEASTDPKVGQTYLIRNVDKLEVVLKGRSGTSTLLYAPTPNDKPKELTLKERQTVTLDTAGKNYIWFRLGTPSNVEILVNGQQINTDAQDAEKSYIVKVE</sequence>
<evidence type="ECO:0000259" key="3">
    <source>
        <dbReference type="SMART" id="SM00530"/>
    </source>
</evidence>
<feature type="compositionally biased region" description="Polar residues" evidence="1">
    <location>
        <begin position="130"/>
        <end position="143"/>
    </location>
</feature>
<evidence type="ECO:0000313" key="4">
    <source>
        <dbReference type="EMBL" id="MBA4603738.1"/>
    </source>
</evidence>
<protein>
    <submittedName>
        <fullName evidence="4">Helix-turn-helix domain-containing protein</fullName>
    </submittedName>
</protein>
<dbReference type="InterPro" id="IPR050400">
    <property type="entry name" value="Bact_Cytoskel_RodZ"/>
</dbReference>
<dbReference type="SUPFAM" id="SSF47413">
    <property type="entry name" value="lambda repressor-like DNA-binding domains"/>
    <property type="match status" value="1"/>
</dbReference>
<accession>A0A7W1XUW5</accession>
<evidence type="ECO:0000256" key="1">
    <source>
        <dbReference type="SAM" id="MobiDB-lite"/>
    </source>
</evidence>
<dbReference type="InterPro" id="IPR010982">
    <property type="entry name" value="Lambda_DNA-bd_dom_sf"/>
</dbReference>
<dbReference type="RefSeq" id="WP_181742211.1">
    <property type="nucleotide sequence ID" value="NZ_JACEOL010000066.1"/>
</dbReference>